<dbReference type="InterPro" id="IPR052583">
    <property type="entry name" value="ATP-helicase/E3_Ub-Ligase"/>
</dbReference>
<reference evidence="4 5" key="1">
    <citation type="journal article" date="2024" name="Nat. Commun.">
        <title>Phylogenomics reveals the evolutionary origins of lichenization in chlorophyte algae.</title>
        <authorList>
            <person name="Puginier C."/>
            <person name="Libourel C."/>
            <person name="Otte J."/>
            <person name="Skaloud P."/>
            <person name="Haon M."/>
            <person name="Grisel S."/>
            <person name="Petersen M."/>
            <person name="Berrin J.G."/>
            <person name="Delaux P.M."/>
            <person name="Dal Grande F."/>
            <person name="Keller J."/>
        </authorList>
    </citation>
    <scope>NUCLEOTIDE SEQUENCE [LARGE SCALE GENOMIC DNA]</scope>
    <source>
        <strain evidence="4 5">SAG 245.80</strain>
    </source>
</reference>
<organism evidence="4 5">
    <name type="scientific">Elliptochloris bilobata</name>
    <dbReference type="NCBI Taxonomy" id="381761"/>
    <lineage>
        <taxon>Eukaryota</taxon>
        <taxon>Viridiplantae</taxon>
        <taxon>Chlorophyta</taxon>
        <taxon>core chlorophytes</taxon>
        <taxon>Trebouxiophyceae</taxon>
        <taxon>Trebouxiophyceae incertae sedis</taxon>
        <taxon>Elliptochloris clade</taxon>
        <taxon>Elliptochloris</taxon>
    </lineage>
</organism>
<feature type="region of interest" description="Disordered" evidence="2">
    <location>
        <begin position="183"/>
        <end position="206"/>
    </location>
</feature>
<dbReference type="Gene3D" id="3.40.50.300">
    <property type="entry name" value="P-loop containing nucleotide triphosphate hydrolases"/>
    <property type="match status" value="1"/>
</dbReference>
<dbReference type="Pfam" id="PF00271">
    <property type="entry name" value="Helicase_C"/>
    <property type="match status" value="1"/>
</dbReference>
<dbReference type="AlphaFoldDB" id="A0AAW1SE98"/>
<protein>
    <recommendedName>
        <fullName evidence="3">Helicase C-terminal domain-containing protein</fullName>
    </recommendedName>
</protein>
<dbReference type="InterPro" id="IPR027417">
    <property type="entry name" value="P-loop_NTPase"/>
</dbReference>
<accession>A0AAW1SE98</accession>
<dbReference type="SUPFAM" id="SSF52540">
    <property type="entry name" value="P-loop containing nucleoside triphosphate hydrolases"/>
    <property type="match status" value="1"/>
</dbReference>
<dbReference type="PROSITE" id="PS51194">
    <property type="entry name" value="HELICASE_CTER"/>
    <property type="match status" value="1"/>
</dbReference>
<dbReference type="EMBL" id="JALJOU010000004">
    <property type="protein sequence ID" value="KAK9844145.1"/>
    <property type="molecule type" value="Genomic_DNA"/>
</dbReference>
<evidence type="ECO:0000313" key="5">
    <source>
        <dbReference type="Proteomes" id="UP001445335"/>
    </source>
</evidence>
<dbReference type="GO" id="GO:0016787">
    <property type="term" value="F:hydrolase activity"/>
    <property type="evidence" value="ECO:0007669"/>
    <property type="project" value="UniProtKB-KW"/>
</dbReference>
<feature type="domain" description="Helicase C-terminal" evidence="3">
    <location>
        <begin position="8"/>
        <end position="173"/>
    </location>
</feature>
<evidence type="ECO:0000256" key="1">
    <source>
        <dbReference type="ARBA" id="ARBA00022801"/>
    </source>
</evidence>
<dbReference type="Proteomes" id="UP001445335">
    <property type="component" value="Unassembled WGS sequence"/>
</dbReference>
<comment type="caution">
    <text evidence="4">The sequence shown here is derived from an EMBL/GenBank/DDBJ whole genome shotgun (WGS) entry which is preliminary data.</text>
</comment>
<keyword evidence="5" id="KW-1185">Reference proteome</keyword>
<gene>
    <name evidence="4" type="ORF">WJX81_005910</name>
</gene>
<evidence type="ECO:0000256" key="2">
    <source>
        <dbReference type="SAM" id="MobiDB-lite"/>
    </source>
</evidence>
<keyword evidence="1" id="KW-0378">Hydrolase</keyword>
<name>A0AAW1SE98_9CHLO</name>
<dbReference type="SMART" id="SM00490">
    <property type="entry name" value="HELICc"/>
    <property type="match status" value="1"/>
</dbReference>
<dbReference type="InterPro" id="IPR049730">
    <property type="entry name" value="SNF2/RAD54-like_C"/>
</dbReference>
<dbReference type="InterPro" id="IPR001650">
    <property type="entry name" value="Helicase_C-like"/>
</dbReference>
<dbReference type="PANTHER" id="PTHR45865:SF1">
    <property type="entry name" value="E3 UBIQUITIN-PROTEIN LIGASE SHPRH"/>
    <property type="match status" value="1"/>
</dbReference>
<evidence type="ECO:0000313" key="4">
    <source>
        <dbReference type="EMBL" id="KAK9844145.1"/>
    </source>
</evidence>
<proteinExistence type="predicted"/>
<dbReference type="PANTHER" id="PTHR45865">
    <property type="entry name" value="E3 UBIQUITIN-PROTEIN LIGASE SHPRH FAMILY MEMBER"/>
    <property type="match status" value="1"/>
</dbReference>
<evidence type="ECO:0000259" key="3">
    <source>
        <dbReference type="PROSITE" id="PS51194"/>
    </source>
</evidence>
<dbReference type="CDD" id="cd18793">
    <property type="entry name" value="SF2_C_SNF"/>
    <property type="match status" value="1"/>
</dbReference>
<sequence>MCVQLEAVVRRVLAITRSDASSRLLVFSQWADVLELLAHALQANSVPFALARGRRALEDAIAQFRAPPVDDAVGERARTLLLLVKQGANGLNLTEAQHVVLVEPLLDPAVEAQALGRINRIGQTRDTWVHRFVVSASVEENVHRLCAARAVAMDLSSTALRRSEAPLSVRDVAVLLDQRWTSPGSSLPATPGEQPSHDLTAAGPSGAADSLIAGVGAADMES</sequence>